<evidence type="ECO:0000256" key="2">
    <source>
        <dbReference type="ARBA" id="ARBA00022664"/>
    </source>
</evidence>
<sequence>MHRQNHVPFMPAAFPRGAAPVFQPPLPARVPQDFIEAMKLIQGKPGNNPNIRTPEMIARTLPFLRRPGPPVCKWKSSFKPVDGEDNSEDKGTSSSEGVELYDPYNPILSGSDFEMPPSIDSNHCLSDQDKNLGQRRLSPSKGCLKKSRWDCSQPRGLLLSPETRSSEKPGLSPGCRLPDRLACSPGTESVDRPGHSSIGRPLDQRVCSPDRNIHGSSIQQFPASYGGQRTNMEEPIAAPDYRRDASAIKQMTTAVKLLPPRSQRDQQPQLGHMEAGEDHIQLSTEMTRNSNKTIIMDKSPITCDLCDVELPSGQELEDHLDSKSHWDTLEHIQQQNSYDDLAIAFLQEVMMYKSRQCSRAIEDSALQALQENDHMTKVEMFHCAACDVFVSTSASSVQTHITSQNHLSKTKEFELQQRLACLDKAETILKELKPQFEHFIKGGSPFE</sequence>
<keyword evidence="8" id="KW-0508">mRNA splicing</keyword>
<keyword evidence="4" id="KW-0677">Repeat</keyword>
<dbReference type="AlphaFoldDB" id="A0AA88IWU3"/>
<name>A0AA88IWU3_CHASR</name>
<keyword evidence="16" id="KW-1185">Reference proteome</keyword>
<dbReference type="GO" id="GO:0008270">
    <property type="term" value="F:zinc ion binding"/>
    <property type="evidence" value="ECO:0007669"/>
    <property type="project" value="UniProtKB-KW"/>
</dbReference>
<accession>A0AA88IWU3</accession>
<dbReference type="InterPro" id="IPR034736">
    <property type="entry name" value="ZF_C2H2_AKAP95"/>
</dbReference>
<feature type="domain" description="C2H2 AKAP95-type" evidence="14">
    <location>
        <begin position="383"/>
        <end position="406"/>
    </location>
</feature>
<reference evidence="15" key="1">
    <citation type="submission" date="2023-07" db="EMBL/GenBank/DDBJ databases">
        <title>Chromosome-level Genome Assembly of Striped Snakehead (Channa striata).</title>
        <authorList>
            <person name="Liu H."/>
        </authorList>
    </citation>
    <scope>NUCLEOTIDE SEQUENCE</scope>
    <source>
        <strain evidence="15">Gz</strain>
        <tissue evidence="15">Muscle</tissue>
    </source>
</reference>
<evidence type="ECO:0000313" key="16">
    <source>
        <dbReference type="Proteomes" id="UP001187415"/>
    </source>
</evidence>
<keyword evidence="7" id="KW-0238">DNA-binding</keyword>
<dbReference type="Proteomes" id="UP001187415">
    <property type="component" value="Unassembled WGS sequence"/>
</dbReference>
<dbReference type="GO" id="GO:0008380">
    <property type="term" value="P:RNA splicing"/>
    <property type="evidence" value="ECO:0007669"/>
    <property type="project" value="UniProtKB-KW"/>
</dbReference>
<evidence type="ECO:0000256" key="3">
    <source>
        <dbReference type="ARBA" id="ARBA00022723"/>
    </source>
</evidence>
<dbReference type="Pfam" id="PF04988">
    <property type="entry name" value="AKAP95"/>
    <property type="match status" value="1"/>
</dbReference>
<evidence type="ECO:0000256" key="1">
    <source>
        <dbReference type="ARBA" id="ARBA00004123"/>
    </source>
</evidence>
<evidence type="ECO:0000256" key="13">
    <source>
        <dbReference type="SAM" id="MobiDB-lite"/>
    </source>
</evidence>
<evidence type="ECO:0000256" key="11">
    <source>
        <dbReference type="ARBA" id="ARBA00043254"/>
    </source>
</evidence>
<feature type="compositionally biased region" description="Polar residues" evidence="13">
    <location>
        <begin position="214"/>
        <end position="230"/>
    </location>
</feature>
<dbReference type="InterPro" id="IPR007071">
    <property type="entry name" value="AKAP95"/>
</dbReference>
<evidence type="ECO:0000256" key="5">
    <source>
        <dbReference type="ARBA" id="ARBA00022771"/>
    </source>
</evidence>
<comment type="subcellular location">
    <subcellularLocation>
        <location evidence="1">Nucleus</location>
    </subcellularLocation>
</comment>
<dbReference type="GO" id="GO:0032784">
    <property type="term" value="P:regulation of DNA-templated transcription elongation"/>
    <property type="evidence" value="ECO:0007669"/>
    <property type="project" value="TreeGrafter"/>
</dbReference>
<feature type="region of interest" description="Disordered" evidence="13">
    <location>
        <begin position="75"/>
        <end position="231"/>
    </location>
</feature>
<evidence type="ECO:0000259" key="14">
    <source>
        <dbReference type="PROSITE" id="PS51799"/>
    </source>
</evidence>
<evidence type="ECO:0000256" key="9">
    <source>
        <dbReference type="ARBA" id="ARBA00023242"/>
    </source>
</evidence>
<keyword evidence="2" id="KW-0507">mRNA processing</keyword>
<dbReference type="GO" id="GO:0003677">
    <property type="term" value="F:DNA binding"/>
    <property type="evidence" value="ECO:0007669"/>
    <property type="project" value="UniProtKB-KW"/>
</dbReference>
<proteinExistence type="inferred from homology"/>
<comment type="similarity">
    <text evidence="12">Belongs to the AKAP95 family.</text>
</comment>
<gene>
    <name evidence="15" type="ORF">Q5P01_022234</name>
</gene>
<comment type="caution">
    <text evidence="15">The sequence shown here is derived from an EMBL/GenBank/DDBJ whole genome shotgun (WGS) entry which is preliminary data.</text>
</comment>
<evidence type="ECO:0000313" key="15">
    <source>
        <dbReference type="EMBL" id="KAK2822169.1"/>
    </source>
</evidence>
<dbReference type="Pfam" id="PF12874">
    <property type="entry name" value="zf-met"/>
    <property type="match status" value="1"/>
</dbReference>
<keyword evidence="5 12" id="KW-0863">Zinc-finger</keyword>
<dbReference type="GO" id="GO:0044609">
    <property type="term" value="C:DBIRD complex"/>
    <property type="evidence" value="ECO:0007669"/>
    <property type="project" value="TreeGrafter"/>
</dbReference>
<evidence type="ECO:0000256" key="4">
    <source>
        <dbReference type="ARBA" id="ARBA00022737"/>
    </source>
</evidence>
<evidence type="ECO:0000256" key="12">
    <source>
        <dbReference type="PROSITE-ProRule" id="PRU01140"/>
    </source>
</evidence>
<evidence type="ECO:0000256" key="7">
    <source>
        <dbReference type="ARBA" id="ARBA00023125"/>
    </source>
</evidence>
<dbReference type="EMBL" id="JAUPFM010000018">
    <property type="protein sequence ID" value="KAK2822169.1"/>
    <property type="molecule type" value="Genomic_DNA"/>
</dbReference>
<organism evidence="15 16">
    <name type="scientific">Channa striata</name>
    <name type="common">Snakehead murrel</name>
    <name type="synonym">Ophicephalus striatus</name>
    <dbReference type="NCBI Taxonomy" id="64152"/>
    <lineage>
        <taxon>Eukaryota</taxon>
        <taxon>Metazoa</taxon>
        <taxon>Chordata</taxon>
        <taxon>Craniata</taxon>
        <taxon>Vertebrata</taxon>
        <taxon>Euteleostomi</taxon>
        <taxon>Actinopterygii</taxon>
        <taxon>Neopterygii</taxon>
        <taxon>Teleostei</taxon>
        <taxon>Neoteleostei</taxon>
        <taxon>Acanthomorphata</taxon>
        <taxon>Anabantaria</taxon>
        <taxon>Anabantiformes</taxon>
        <taxon>Channoidei</taxon>
        <taxon>Channidae</taxon>
        <taxon>Channa</taxon>
    </lineage>
</organism>
<dbReference type="SMART" id="SM00451">
    <property type="entry name" value="ZnF_U1"/>
    <property type="match status" value="2"/>
</dbReference>
<dbReference type="InterPro" id="IPR003604">
    <property type="entry name" value="Matrin/U1-like-C_Znf_C2H2"/>
</dbReference>
<keyword evidence="3" id="KW-0479">Metal-binding</keyword>
<keyword evidence="6" id="KW-0862">Zinc</keyword>
<dbReference type="InterPro" id="IPR013087">
    <property type="entry name" value="Znf_C2H2_type"/>
</dbReference>
<dbReference type="GO" id="GO:0006397">
    <property type="term" value="P:mRNA processing"/>
    <property type="evidence" value="ECO:0007669"/>
    <property type="project" value="UniProtKB-KW"/>
</dbReference>
<keyword evidence="9" id="KW-0539">Nucleus</keyword>
<protein>
    <recommendedName>
        <fullName evidence="10">DBIRD complex subunit ZNF326</fullName>
    </recommendedName>
    <alternativeName>
        <fullName evidence="11">Zinc finger protein 326</fullName>
    </alternativeName>
</protein>
<evidence type="ECO:0000256" key="6">
    <source>
        <dbReference type="ARBA" id="ARBA00022833"/>
    </source>
</evidence>
<dbReference type="PANTHER" id="PTHR12190">
    <property type="entry name" value="A-KINASE ANCHOR PROTEIN AKAP 8"/>
    <property type="match status" value="1"/>
</dbReference>
<evidence type="ECO:0000256" key="8">
    <source>
        <dbReference type="ARBA" id="ARBA00023187"/>
    </source>
</evidence>
<dbReference type="PROSITE" id="PS51799">
    <property type="entry name" value="ZF_C2H2_AKAP95"/>
    <property type="match status" value="1"/>
</dbReference>
<dbReference type="GO" id="GO:0005634">
    <property type="term" value="C:nucleus"/>
    <property type="evidence" value="ECO:0007669"/>
    <property type="project" value="UniProtKB-SubCell"/>
</dbReference>
<evidence type="ECO:0000256" key="10">
    <source>
        <dbReference type="ARBA" id="ARBA00040207"/>
    </source>
</evidence>
<dbReference type="PANTHER" id="PTHR12190:SF1">
    <property type="entry name" value="DBIRD COMPLEX SUBUNIT ZNF326"/>
    <property type="match status" value="1"/>
</dbReference>